<dbReference type="InterPro" id="IPR023393">
    <property type="entry name" value="START-like_dom_sf"/>
</dbReference>
<evidence type="ECO:0000256" key="1">
    <source>
        <dbReference type="ARBA" id="ARBA00006817"/>
    </source>
</evidence>
<evidence type="ECO:0000259" key="2">
    <source>
        <dbReference type="Pfam" id="PF08327"/>
    </source>
</evidence>
<dbReference type="SUPFAM" id="SSF55961">
    <property type="entry name" value="Bet v1-like"/>
    <property type="match status" value="1"/>
</dbReference>
<reference evidence="3 4" key="1">
    <citation type="submission" date="2023-08" db="EMBL/GenBank/DDBJ databases">
        <title>Microbacterium sp. nov., isolated from a waste landfill.</title>
        <authorList>
            <person name="Wen W."/>
        </authorList>
    </citation>
    <scope>NUCLEOTIDE SEQUENCE [LARGE SCALE GENOMIC DNA]</scope>
    <source>
        <strain evidence="3 4">ASV81</strain>
    </source>
</reference>
<dbReference type="RefSeq" id="WP_308490407.1">
    <property type="nucleotide sequence ID" value="NZ_JAVFCB010000011.1"/>
</dbReference>
<comment type="caution">
    <text evidence="3">The sequence shown here is derived from an EMBL/GenBank/DDBJ whole genome shotgun (WGS) entry which is preliminary data.</text>
</comment>
<dbReference type="Pfam" id="PF08327">
    <property type="entry name" value="AHSA1"/>
    <property type="match status" value="1"/>
</dbReference>
<accession>A0ABU0XJY9</accession>
<comment type="similarity">
    <text evidence="1">Belongs to the AHA1 family.</text>
</comment>
<evidence type="ECO:0000313" key="3">
    <source>
        <dbReference type="EMBL" id="MDQ4215453.1"/>
    </source>
</evidence>
<name>A0ABU0XJY9_9MICO</name>
<organism evidence="3 4">
    <name type="scientific">Microbacterium capsulatum</name>
    <dbReference type="NCBI Taxonomy" id="3041921"/>
    <lineage>
        <taxon>Bacteria</taxon>
        <taxon>Bacillati</taxon>
        <taxon>Actinomycetota</taxon>
        <taxon>Actinomycetes</taxon>
        <taxon>Micrococcales</taxon>
        <taxon>Microbacteriaceae</taxon>
        <taxon>Microbacterium</taxon>
    </lineage>
</organism>
<dbReference type="Gene3D" id="3.30.530.20">
    <property type="match status" value="1"/>
</dbReference>
<dbReference type="EMBL" id="JAVFCB010000011">
    <property type="protein sequence ID" value="MDQ4215453.1"/>
    <property type="molecule type" value="Genomic_DNA"/>
</dbReference>
<protein>
    <submittedName>
        <fullName evidence="3">SRPBCC domain-containing protein</fullName>
    </submittedName>
</protein>
<keyword evidence="4" id="KW-1185">Reference proteome</keyword>
<gene>
    <name evidence="3" type="ORF">RBR11_16165</name>
</gene>
<proteinExistence type="inferred from homology"/>
<feature type="domain" description="Activator of Hsp90 ATPase homologue 1/2-like C-terminal" evidence="2">
    <location>
        <begin position="14"/>
        <end position="151"/>
    </location>
</feature>
<dbReference type="InterPro" id="IPR013538">
    <property type="entry name" value="ASHA1/2-like_C"/>
</dbReference>
<dbReference type="Proteomes" id="UP001230289">
    <property type="component" value="Unassembled WGS sequence"/>
</dbReference>
<sequence>MGRTDQVGMHVAATTVQVYAAFTDRAALECWLPPDGMTGRVTEFDPRPGGRYRMILTLTDPAATHGKSSADRDIVEGVFVEVVDGVRIVQDVMFPSGDPDYAGTMRITWAVEPAEGGSFVTVVAENVPSGIAAADHRTGITASLRNLAEYVAGRGDQPGP</sequence>
<evidence type="ECO:0000313" key="4">
    <source>
        <dbReference type="Proteomes" id="UP001230289"/>
    </source>
</evidence>